<dbReference type="Pfam" id="PF25990">
    <property type="entry name" value="Beta-barrel_YknX"/>
    <property type="match status" value="1"/>
</dbReference>
<accession>E8N0B9</accession>
<dbReference type="InParanoid" id="E8N0B9"/>
<dbReference type="PANTHER" id="PTHR32347:SF23">
    <property type="entry name" value="BLL5650 PROTEIN"/>
    <property type="match status" value="1"/>
</dbReference>
<gene>
    <name evidence="5" type="ordered locus">ANT_26420</name>
</gene>
<dbReference type="EMBL" id="AP012029">
    <property type="protein sequence ID" value="BAJ64668.1"/>
    <property type="molecule type" value="Genomic_DNA"/>
</dbReference>
<dbReference type="STRING" id="926569.ANT_26420"/>
<dbReference type="HOGENOM" id="CLU_018816_6_3_0"/>
<dbReference type="RefSeq" id="WP_013561022.1">
    <property type="nucleotide sequence ID" value="NC_014960.1"/>
</dbReference>
<sequence length="311" mass="32746">MHRFLRSFPILLFIFVVGLSGCNPAGITPQATPLSANDLADSTITASGTVIPAQYQWVGFESGGTLRELLVATGDTVSPGQILARLDETILRAAVTQAKAALIRARNIRNELEELPKEDSRAAAVAAVASAEANLDRLERSGARQIEIDAAKAQLESARASLKALEEGASRAQITQADADVEAAQAALEQAEAALRSATLQAPFGGQVVEIAPKVGDVLAPGQPIILLADLSKMQVETTDLSEVDVAQIAIGDDVLVTFDALEGITVRGKVVKIALKAAPGVNVTYPVTIELENPPQSLRWGMTAFIKIQP</sequence>
<evidence type="ECO:0000259" key="4">
    <source>
        <dbReference type="Pfam" id="PF25990"/>
    </source>
</evidence>
<dbReference type="Gene3D" id="2.40.30.170">
    <property type="match status" value="1"/>
</dbReference>
<dbReference type="InterPro" id="IPR058636">
    <property type="entry name" value="Beta-barrel_YknX"/>
</dbReference>
<evidence type="ECO:0000256" key="2">
    <source>
        <dbReference type="ARBA" id="ARBA00023054"/>
    </source>
</evidence>
<feature type="domain" description="YknX-like beta-barrel" evidence="4">
    <location>
        <begin position="238"/>
        <end position="309"/>
    </location>
</feature>
<dbReference type="Gene3D" id="2.40.50.100">
    <property type="match status" value="2"/>
</dbReference>
<dbReference type="PROSITE" id="PS51257">
    <property type="entry name" value="PROKAR_LIPOPROTEIN"/>
    <property type="match status" value="1"/>
</dbReference>
<dbReference type="PANTHER" id="PTHR32347">
    <property type="entry name" value="EFFLUX SYSTEM COMPONENT YKNX-RELATED"/>
    <property type="match status" value="1"/>
</dbReference>
<protein>
    <submittedName>
        <fullName evidence="5">Secretion protein HlyD family protein</fullName>
    </submittedName>
</protein>
<keyword evidence="2 3" id="KW-0175">Coiled coil</keyword>
<dbReference type="SUPFAM" id="SSF111369">
    <property type="entry name" value="HlyD-like secretion proteins"/>
    <property type="match status" value="2"/>
</dbReference>
<comment type="subcellular location">
    <subcellularLocation>
        <location evidence="1">Cell envelope</location>
    </subcellularLocation>
</comment>
<evidence type="ECO:0000313" key="5">
    <source>
        <dbReference type="EMBL" id="BAJ64668.1"/>
    </source>
</evidence>
<proteinExistence type="predicted"/>
<dbReference type="InterPro" id="IPR050465">
    <property type="entry name" value="UPF0194_transport"/>
</dbReference>
<dbReference type="GO" id="GO:0030313">
    <property type="term" value="C:cell envelope"/>
    <property type="evidence" value="ECO:0007669"/>
    <property type="project" value="UniProtKB-SubCell"/>
</dbReference>
<evidence type="ECO:0000313" key="6">
    <source>
        <dbReference type="Proteomes" id="UP000008922"/>
    </source>
</evidence>
<name>E8N0B9_ANATU</name>
<organism evidence="5 6">
    <name type="scientific">Anaerolinea thermophila (strain DSM 14523 / JCM 11388 / NBRC 100420 / UNI-1)</name>
    <dbReference type="NCBI Taxonomy" id="926569"/>
    <lineage>
        <taxon>Bacteria</taxon>
        <taxon>Bacillati</taxon>
        <taxon>Chloroflexota</taxon>
        <taxon>Anaerolineae</taxon>
        <taxon>Anaerolineales</taxon>
        <taxon>Anaerolineaceae</taxon>
        <taxon>Anaerolinea</taxon>
    </lineage>
</organism>
<keyword evidence="6" id="KW-1185">Reference proteome</keyword>
<dbReference type="Proteomes" id="UP000008922">
    <property type="component" value="Chromosome"/>
</dbReference>
<evidence type="ECO:0000256" key="3">
    <source>
        <dbReference type="SAM" id="Coils"/>
    </source>
</evidence>
<feature type="coiled-coil region" evidence="3">
    <location>
        <begin position="95"/>
        <end position="201"/>
    </location>
</feature>
<dbReference type="OrthoDB" id="164087at2"/>
<evidence type="ECO:0000256" key="1">
    <source>
        <dbReference type="ARBA" id="ARBA00004196"/>
    </source>
</evidence>
<dbReference type="eggNOG" id="COG0845">
    <property type="taxonomic scope" value="Bacteria"/>
</dbReference>
<dbReference type="KEGG" id="atm:ANT_26420"/>
<reference evidence="5 6" key="1">
    <citation type="submission" date="2010-12" db="EMBL/GenBank/DDBJ databases">
        <title>Whole genome sequence of Anaerolinea thermophila UNI-1.</title>
        <authorList>
            <person name="Narita-Yamada S."/>
            <person name="Kishi E."/>
            <person name="Watanabe Y."/>
            <person name="Takasaki K."/>
            <person name="Ankai A."/>
            <person name="Oguchi A."/>
            <person name="Fukui S."/>
            <person name="Takahashi M."/>
            <person name="Yashiro I."/>
            <person name="Hosoyama A."/>
            <person name="Sekiguchi Y."/>
            <person name="Hanada S."/>
            <person name="Fujita N."/>
        </authorList>
    </citation>
    <scope>NUCLEOTIDE SEQUENCE [LARGE SCALE GENOMIC DNA]</scope>
    <source>
        <strain evidence="6">DSM 14523 / JCM 11388 / NBRC 100420 / UNI-1</strain>
    </source>
</reference>
<dbReference type="AlphaFoldDB" id="E8N0B9"/>